<dbReference type="Pfam" id="PF00535">
    <property type="entry name" value="Glycos_transf_2"/>
    <property type="match status" value="1"/>
</dbReference>
<dbReference type="InterPro" id="IPR007267">
    <property type="entry name" value="GtrA_DPMS_TM"/>
</dbReference>
<feature type="domain" description="Glycosyltransferase 2-like" evidence="10">
    <location>
        <begin position="31"/>
        <end position="193"/>
    </location>
</feature>
<evidence type="ECO:0000256" key="7">
    <source>
        <dbReference type="ARBA" id="ARBA00023136"/>
    </source>
</evidence>
<dbReference type="GO" id="GO:0047267">
    <property type="term" value="F:undecaprenyl-phosphate mannosyltransferase activity"/>
    <property type="evidence" value="ECO:0007669"/>
    <property type="project" value="UniProtKB-EC"/>
</dbReference>
<evidence type="ECO:0000313" key="13">
    <source>
        <dbReference type="Proteomes" id="UP000193200"/>
    </source>
</evidence>
<keyword evidence="4 12" id="KW-0808">Transferase</keyword>
<protein>
    <submittedName>
        <fullName evidence="12">Undecaprenyl-phosphate mannosyltransferase</fullName>
        <ecNumber evidence="12">2.4.1.54</ecNumber>
    </submittedName>
</protein>
<keyword evidence="6 9" id="KW-1133">Transmembrane helix</keyword>
<dbReference type="PANTHER" id="PTHR43398:SF1">
    <property type="entry name" value="DOLICHOL-PHOSPHATE MANNOSYLTRANSFERASE SUBUNIT 1"/>
    <property type="match status" value="1"/>
</dbReference>
<keyword evidence="3 12" id="KW-0328">Glycosyltransferase</keyword>
<keyword evidence="5 9" id="KW-0812">Transmembrane</keyword>
<evidence type="ECO:0000256" key="5">
    <source>
        <dbReference type="ARBA" id="ARBA00022692"/>
    </source>
</evidence>
<dbReference type="Gene3D" id="3.90.550.10">
    <property type="entry name" value="Spore Coat Polysaccharide Biosynthesis Protein SpsA, Chain A"/>
    <property type="match status" value="1"/>
</dbReference>
<feature type="transmembrane region" description="Helical" evidence="9">
    <location>
        <begin position="263"/>
        <end position="285"/>
    </location>
</feature>
<comment type="similarity">
    <text evidence="2">Belongs to the glycosyltransferase 2 family.</text>
</comment>
<evidence type="ECO:0000256" key="8">
    <source>
        <dbReference type="SAM" id="MobiDB-lite"/>
    </source>
</evidence>
<dbReference type="AlphaFoldDB" id="A0A1Y5S5J8"/>
<comment type="subcellular location">
    <subcellularLocation>
        <location evidence="1">Membrane</location>
        <topology evidence="1">Multi-pass membrane protein</topology>
    </subcellularLocation>
</comment>
<dbReference type="Proteomes" id="UP000193200">
    <property type="component" value="Unassembled WGS sequence"/>
</dbReference>
<dbReference type="SUPFAM" id="SSF53448">
    <property type="entry name" value="Nucleotide-diphospho-sugar transferases"/>
    <property type="match status" value="1"/>
</dbReference>
<gene>
    <name evidence="12" type="ORF">OCH7691_01067</name>
</gene>
<dbReference type="GO" id="GO:0009247">
    <property type="term" value="P:glycolipid biosynthetic process"/>
    <property type="evidence" value="ECO:0007669"/>
    <property type="project" value="TreeGrafter"/>
</dbReference>
<evidence type="ECO:0000256" key="4">
    <source>
        <dbReference type="ARBA" id="ARBA00022679"/>
    </source>
</evidence>
<dbReference type="InterPro" id="IPR039528">
    <property type="entry name" value="DPM1-like"/>
</dbReference>
<dbReference type="GO" id="GO:0000271">
    <property type="term" value="P:polysaccharide biosynthetic process"/>
    <property type="evidence" value="ECO:0007669"/>
    <property type="project" value="InterPro"/>
</dbReference>
<evidence type="ECO:0000256" key="1">
    <source>
        <dbReference type="ARBA" id="ARBA00004141"/>
    </source>
</evidence>
<evidence type="ECO:0000259" key="10">
    <source>
        <dbReference type="Pfam" id="PF00535"/>
    </source>
</evidence>
<dbReference type="InterPro" id="IPR029044">
    <property type="entry name" value="Nucleotide-diphossugar_trans"/>
</dbReference>
<evidence type="ECO:0000313" key="12">
    <source>
        <dbReference type="EMBL" id="SLN30517.1"/>
    </source>
</evidence>
<dbReference type="CDD" id="cd06442">
    <property type="entry name" value="DPM1_like"/>
    <property type="match status" value="1"/>
</dbReference>
<keyword evidence="7 9" id="KW-0472">Membrane</keyword>
<dbReference type="EC" id="2.4.1.54" evidence="12"/>
<feature type="transmembrane region" description="Helical" evidence="9">
    <location>
        <begin position="358"/>
        <end position="377"/>
    </location>
</feature>
<evidence type="ECO:0000259" key="11">
    <source>
        <dbReference type="Pfam" id="PF04138"/>
    </source>
</evidence>
<dbReference type="Pfam" id="PF04138">
    <property type="entry name" value="GtrA_DPMS_TM"/>
    <property type="match status" value="1"/>
</dbReference>
<dbReference type="InParanoid" id="A0A1Y5S5J8"/>
<name>A0A1Y5S5J8_9PROT</name>
<accession>A0A1Y5S5J8</accession>
<reference evidence="12 13" key="1">
    <citation type="submission" date="2017-03" db="EMBL/GenBank/DDBJ databases">
        <authorList>
            <person name="Afonso C.L."/>
            <person name="Miller P.J."/>
            <person name="Scott M.A."/>
            <person name="Spackman E."/>
            <person name="Goraichik I."/>
            <person name="Dimitrov K.M."/>
            <person name="Suarez D.L."/>
            <person name="Swayne D.E."/>
        </authorList>
    </citation>
    <scope>NUCLEOTIDE SEQUENCE [LARGE SCALE GENOMIC DNA]</scope>
    <source>
        <strain evidence="12 13">CECT 7691</strain>
    </source>
</reference>
<dbReference type="EMBL" id="FWFR01000001">
    <property type="protein sequence ID" value="SLN30517.1"/>
    <property type="molecule type" value="Genomic_DNA"/>
</dbReference>
<feature type="transmembrane region" description="Helical" evidence="9">
    <location>
        <begin position="291"/>
        <end position="314"/>
    </location>
</feature>
<sequence>MEAKTSRMSDGNDPRPGARELSPDSALELAVIVPTFNEAGNVEELVRRLDACLDGRRWEVIFVDDDSTDGTADAVRAIGLTDSRVRCLQRIGRRGLSSACIEGMLATAAPLVAVMDGDLQHDEALLPRMMAKFADPAVDIVVGSRYVDGGGVGDWDSQRVFISRAATWLARRLTKVSLSDPMSGFFMLRRPILLALAPGLSGIGFKILLDILSTAKTPLRVRELGFQFRTRHAGESKLSSAVAFEYLAMLVEKTFGAYIPARFVMFSVVGGLGVFVHMAVLYGLFRVLEQNFGLAQTVATLVAMTFNFALNNLLTYRDRQLRGWRLLTGWLSFCLACSVGAIANIGVAVYLFEDFDTLWIWSGLAGVLVGAVWNYAVTSVYTWKARR</sequence>
<evidence type="ECO:0000256" key="9">
    <source>
        <dbReference type="SAM" id="Phobius"/>
    </source>
</evidence>
<dbReference type="GO" id="GO:0004582">
    <property type="term" value="F:dolichyl-phosphate beta-D-mannosyltransferase activity"/>
    <property type="evidence" value="ECO:0007669"/>
    <property type="project" value="InterPro"/>
</dbReference>
<organism evidence="12 13">
    <name type="scientific">Oceanibacterium hippocampi</name>
    <dbReference type="NCBI Taxonomy" id="745714"/>
    <lineage>
        <taxon>Bacteria</taxon>
        <taxon>Pseudomonadati</taxon>
        <taxon>Pseudomonadota</taxon>
        <taxon>Alphaproteobacteria</taxon>
        <taxon>Sneathiellales</taxon>
        <taxon>Sneathiellaceae</taxon>
        <taxon>Oceanibacterium</taxon>
    </lineage>
</organism>
<feature type="transmembrane region" description="Helical" evidence="9">
    <location>
        <begin position="192"/>
        <end position="212"/>
    </location>
</feature>
<feature type="domain" description="GtrA/DPMS transmembrane" evidence="11">
    <location>
        <begin position="266"/>
        <end position="383"/>
    </location>
</feature>
<feature type="region of interest" description="Disordered" evidence="8">
    <location>
        <begin position="1"/>
        <end position="22"/>
    </location>
</feature>
<dbReference type="InterPro" id="IPR001173">
    <property type="entry name" value="Glyco_trans_2-like"/>
</dbReference>
<evidence type="ECO:0000256" key="3">
    <source>
        <dbReference type="ARBA" id="ARBA00022676"/>
    </source>
</evidence>
<dbReference type="GO" id="GO:0016020">
    <property type="term" value="C:membrane"/>
    <property type="evidence" value="ECO:0007669"/>
    <property type="project" value="UniProtKB-SubCell"/>
</dbReference>
<evidence type="ECO:0000256" key="6">
    <source>
        <dbReference type="ARBA" id="ARBA00022989"/>
    </source>
</evidence>
<dbReference type="PANTHER" id="PTHR43398">
    <property type="entry name" value="DOLICHOL-PHOSPHATE MANNOSYLTRANSFERASE SUBUNIT 1"/>
    <property type="match status" value="1"/>
</dbReference>
<evidence type="ECO:0000256" key="2">
    <source>
        <dbReference type="ARBA" id="ARBA00006739"/>
    </source>
</evidence>
<proteinExistence type="inferred from homology"/>
<feature type="transmembrane region" description="Helical" evidence="9">
    <location>
        <begin position="326"/>
        <end position="352"/>
    </location>
</feature>
<keyword evidence="13" id="KW-1185">Reference proteome</keyword>